<dbReference type="EMBL" id="QRFF01000001">
    <property type="protein sequence ID" value="KAA3503967.1"/>
    <property type="molecule type" value="Genomic_DNA"/>
</dbReference>
<name>A0AA88F326_RHIRH</name>
<evidence type="ECO:0000313" key="2">
    <source>
        <dbReference type="Proteomes" id="UP000473658"/>
    </source>
</evidence>
<organism evidence="1 2">
    <name type="scientific">Rhizobium rhizogenes</name>
    <name type="common">Agrobacterium rhizogenes</name>
    <dbReference type="NCBI Taxonomy" id="359"/>
    <lineage>
        <taxon>Bacteria</taxon>
        <taxon>Pseudomonadati</taxon>
        <taxon>Pseudomonadota</taxon>
        <taxon>Alphaproteobacteria</taxon>
        <taxon>Hyphomicrobiales</taxon>
        <taxon>Rhizobiaceae</taxon>
        <taxon>Rhizobium/Agrobacterium group</taxon>
        <taxon>Rhizobium</taxon>
    </lineage>
</organism>
<dbReference type="Proteomes" id="UP000473658">
    <property type="component" value="Unassembled WGS sequence"/>
</dbReference>
<evidence type="ECO:0000313" key="1">
    <source>
        <dbReference type="EMBL" id="KAA3503967.1"/>
    </source>
</evidence>
<reference evidence="1 2" key="1">
    <citation type="submission" date="2018-08" db="EMBL/GenBank/DDBJ databases">
        <title>Crown Gall in kiwifruit.</title>
        <authorList>
            <person name="Visnovsky S.B."/>
            <person name="Pitman A.R."/>
        </authorList>
    </citation>
    <scope>NUCLEOTIDE SEQUENCE [LARGE SCALE GENOMIC DNA]</scope>
    <source>
        <strain evidence="1 2">SBV_302_78_2</strain>
    </source>
</reference>
<comment type="caution">
    <text evidence="1">The sequence shown here is derived from an EMBL/GenBank/DDBJ whole genome shotgun (WGS) entry which is preliminary data.</text>
</comment>
<accession>A0AA88F326</accession>
<proteinExistence type="predicted"/>
<gene>
    <name evidence="1" type="ORF">DXM27_01290</name>
</gene>
<protein>
    <submittedName>
        <fullName evidence="1">Uncharacterized protein</fullName>
    </submittedName>
</protein>
<sequence>METSTDASHRGFLKLMLRLPELRSDLRVFWPRDPSIQALCEAYDQATVMFERLVATSDIDDETLIEEYRILCAQLEGDVIETCVSRHKGST</sequence>
<dbReference type="AlphaFoldDB" id="A0AA88F326"/>